<feature type="transmembrane region" description="Helical" evidence="5">
    <location>
        <begin position="16"/>
        <end position="37"/>
    </location>
</feature>
<feature type="transmembrane region" description="Helical" evidence="5">
    <location>
        <begin position="323"/>
        <end position="345"/>
    </location>
</feature>
<feature type="transmembrane region" description="Helical" evidence="5">
    <location>
        <begin position="186"/>
        <end position="205"/>
    </location>
</feature>
<dbReference type="AlphaFoldDB" id="G4RLZ3"/>
<dbReference type="PANTHER" id="PTHR42744:SF1">
    <property type="entry name" value="BINDING-PROTEIN-DEPENDENT TRANSPORT SYSTEMS INNER MEMBRANE COMPONENT"/>
    <property type="match status" value="1"/>
</dbReference>
<dbReference type="STRING" id="768679.TTX_1974"/>
<feature type="transmembrane region" description="Helical" evidence="5">
    <location>
        <begin position="394"/>
        <end position="418"/>
    </location>
</feature>
<evidence type="ECO:0000313" key="8">
    <source>
        <dbReference type="Proteomes" id="UP000002654"/>
    </source>
</evidence>
<proteinExistence type="inferred from homology"/>
<reference evidence="7 8" key="1">
    <citation type="journal article" date="2011" name="PLoS ONE">
        <title>The complete genome sequence of Thermoproteus tenax: a physiologically versatile member of the Crenarchaeota.</title>
        <authorList>
            <person name="Siebers B."/>
            <person name="Zaparty M."/>
            <person name="Raddatz G."/>
            <person name="Tjaden B."/>
            <person name="Albers S.V."/>
            <person name="Bell S.D."/>
            <person name="Blombach F."/>
            <person name="Kletzin A."/>
            <person name="Kyrpides N."/>
            <person name="Lanz C."/>
            <person name="Plagens A."/>
            <person name="Rampp M."/>
            <person name="Rosinus A."/>
            <person name="von Jan M."/>
            <person name="Makarova K.S."/>
            <person name="Klenk H.P."/>
            <person name="Schuster S.C."/>
            <person name="Hensel R."/>
        </authorList>
    </citation>
    <scope>NUCLEOTIDE SEQUENCE [LARGE SCALE GENOMIC DNA]</scope>
    <source>
        <strain evidence="8">ATCC 35583 / DSM 2078 / JCM 9277 / NBRC 100435 / Kra 1</strain>
    </source>
</reference>
<dbReference type="InterPro" id="IPR035906">
    <property type="entry name" value="MetI-like_sf"/>
</dbReference>
<evidence type="ECO:0000259" key="6">
    <source>
        <dbReference type="PROSITE" id="PS50928"/>
    </source>
</evidence>
<dbReference type="Proteomes" id="UP000002654">
    <property type="component" value="Chromosome"/>
</dbReference>
<dbReference type="PROSITE" id="PS50928">
    <property type="entry name" value="ABC_TM1"/>
    <property type="match status" value="2"/>
</dbReference>
<protein>
    <submittedName>
        <fullName evidence="7">ABC-type anion transport system, duplicated permease component</fullName>
    </submittedName>
</protein>
<dbReference type="eggNOG" id="arCOG00174">
    <property type="taxonomic scope" value="Archaea"/>
</dbReference>
<feature type="transmembrane region" description="Helical" evidence="5">
    <location>
        <begin position="499"/>
        <end position="519"/>
    </location>
</feature>
<dbReference type="CDD" id="cd06261">
    <property type="entry name" value="TM_PBP2"/>
    <property type="match status" value="2"/>
</dbReference>
<evidence type="ECO:0000256" key="4">
    <source>
        <dbReference type="ARBA" id="ARBA00023136"/>
    </source>
</evidence>
<dbReference type="OrthoDB" id="50379at2157"/>
<dbReference type="GO" id="GO:0055085">
    <property type="term" value="P:transmembrane transport"/>
    <property type="evidence" value="ECO:0007669"/>
    <property type="project" value="InterPro"/>
</dbReference>
<evidence type="ECO:0000256" key="3">
    <source>
        <dbReference type="ARBA" id="ARBA00022989"/>
    </source>
</evidence>
<gene>
    <name evidence="7" type="ordered locus">TTX_1974</name>
</gene>
<feature type="transmembrane region" description="Helical" evidence="5">
    <location>
        <begin position="58"/>
        <end position="79"/>
    </location>
</feature>
<comment type="similarity">
    <text evidence="5">Belongs to the binding-protein-dependent transport system permease family.</text>
</comment>
<dbReference type="GO" id="GO:0005886">
    <property type="term" value="C:plasma membrane"/>
    <property type="evidence" value="ECO:0007669"/>
    <property type="project" value="UniProtKB-SubCell"/>
</dbReference>
<sequence>MNVYLTLVLATLATTARVFALIGASIVTGWLLGYLAIKSRVFENLYTSLIGVFESVPVFSFFPVVLVLFVSGIGGYLGVELAADFLVFTAVVWNIWIGIYQAFKTVPREMLEVAENLRFGFLKKMRYLYIPYSIPRIAANLLPSFADAYFYITVSEVFSVGSSTYQVFGIGSAIAQLAASGAPLSLYLLALAILSIAVSLSVYAIREFADYAAAKYAVDTSVPIRRRRFIPPRAAGAFGGSLARIARNIATTYRQMARQRRPPPERERNYDKLLRPIGIVVGVVLLSLILYGAIEVIKSTPWRTWESLFARTPSVIPAILADYARVFIIALLSTALAVTLGYYLVTHPSIERVMVPVIQTFAAYPAPVYFPIIFAATYAALYGALGYYANEVYVIALGFISTFYYVFYSFWMGLKAVPHEVWELMENLDMPYTKKMAKILLPGTLPYLISGLSSTINSAWGGLAIGEYWPDIIRGETLQVKTGLMKLITYSTAQGDVALAAWASLLFAVIVVLFSIFFTRRMMDLAMKKYIMEEAVFAA</sequence>
<dbReference type="GeneID" id="11262860"/>
<dbReference type="InterPro" id="IPR000515">
    <property type="entry name" value="MetI-like"/>
</dbReference>
<feature type="domain" description="ABC transmembrane type-1" evidence="6">
    <location>
        <begin position="323"/>
        <end position="518"/>
    </location>
</feature>
<dbReference type="RefSeq" id="WP_014127841.1">
    <property type="nucleotide sequence ID" value="NC_016070.1"/>
</dbReference>
<name>G4RLZ3_THETK</name>
<keyword evidence="3 5" id="KW-1133">Transmembrane helix</keyword>
<evidence type="ECO:0000313" key="7">
    <source>
        <dbReference type="EMBL" id="CCC82588.1"/>
    </source>
</evidence>
<feature type="transmembrane region" description="Helical" evidence="5">
    <location>
        <begin position="439"/>
        <end position="460"/>
    </location>
</feature>
<dbReference type="PATRIC" id="fig|768679.9.peg.1997"/>
<dbReference type="HOGENOM" id="CLU_036171_2_0_2"/>
<dbReference type="PANTHER" id="PTHR42744">
    <property type="entry name" value="BINDING-PROTEIN-DEPENDENT TRANSPORT SYSTEMS INNER MEMBRANE COMPONENT"/>
    <property type="match status" value="1"/>
</dbReference>
<dbReference type="EMBL" id="FN869859">
    <property type="protein sequence ID" value="CCC82588.1"/>
    <property type="molecule type" value="Genomic_DNA"/>
</dbReference>
<feature type="transmembrane region" description="Helical" evidence="5">
    <location>
        <begin position="366"/>
        <end position="388"/>
    </location>
</feature>
<evidence type="ECO:0000256" key="1">
    <source>
        <dbReference type="ARBA" id="ARBA00004141"/>
    </source>
</evidence>
<accession>G4RLZ3</accession>
<keyword evidence="5" id="KW-0813">Transport</keyword>
<feature type="transmembrane region" description="Helical" evidence="5">
    <location>
        <begin position="85"/>
        <end position="106"/>
    </location>
</feature>
<comment type="subcellular location">
    <subcellularLocation>
        <location evidence="5">Cell membrane</location>
        <topology evidence="5">Multi-pass membrane protein</topology>
    </subcellularLocation>
    <subcellularLocation>
        <location evidence="1">Membrane</location>
        <topology evidence="1">Multi-pass membrane protein</topology>
    </subcellularLocation>
</comment>
<keyword evidence="2 5" id="KW-0812">Transmembrane</keyword>
<evidence type="ECO:0000256" key="5">
    <source>
        <dbReference type="RuleBase" id="RU363032"/>
    </source>
</evidence>
<feature type="domain" description="ABC transmembrane type-1" evidence="6">
    <location>
        <begin position="11"/>
        <end position="206"/>
    </location>
</feature>
<keyword evidence="8" id="KW-1185">Reference proteome</keyword>
<dbReference type="Pfam" id="PF00528">
    <property type="entry name" value="BPD_transp_1"/>
    <property type="match status" value="2"/>
</dbReference>
<evidence type="ECO:0000256" key="2">
    <source>
        <dbReference type="ARBA" id="ARBA00022692"/>
    </source>
</evidence>
<dbReference type="SUPFAM" id="SSF161098">
    <property type="entry name" value="MetI-like"/>
    <property type="match status" value="2"/>
</dbReference>
<organism evidence="7 8">
    <name type="scientific">Thermoproteus tenax (strain ATCC 35583 / DSM 2078 / JCM 9277 / NBRC 100435 / Kra 1)</name>
    <dbReference type="NCBI Taxonomy" id="768679"/>
    <lineage>
        <taxon>Archaea</taxon>
        <taxon>Thermoproteota</taxon>
        <taxon>Thermoprotei</taxon>
        <taxon>Thermoproteales</taxon>
        <taxon>Thermoproteaceae</taxon>
        <taxon>Thermoproteus</taxon>
    </lineage>
</organism>
<feature type="transmembrane region" description="Helical" evidence="5">
    <location>
        <begin position="273"/>
        <end position="294"/>
    </location>
</feature>
<dbReference type="KEGG" id="ttn:TTX_1974"/>
<dbReference type="Gene3D" id="1.10.3720.10">
    <property type="entry name" value="MetI-like"/>
    <property type="match status" value="2"/>
</dbReference>
<keyword evidence="4 5" id="KW-0472">Membrane</keyword>
<dbReference type="PaxDb" id="768679-TTX_1974"/>